<proteinExistence type="inferred from homology"/>
<dbReference type="GO" id="GO:0032259">
    <property type="term" value="P:methylation"/>
    <property type="evidence" value="ECO:0007669"/>
    <property type="project" value="UniProtKB-KW"/>
</dbReference>
<dbReference type="InterPro" id="IPR029028">
    <property type="entry name" value="Alpha/beta_knot_MTases"/>
</dbReference>
<feature type="domain" description="RNA 2-O ribose methyltransferase substrate binding" evidence="4">
    <location>
        <begin position="29"/>
        <end position="96"/>
    </location>
</feature>
<evidence type="ECO:0000259" key="4">
    <source>
        <dbReference type="SMART" id="SM00967"/>
    </source>
</evidence>
<dbReference type="InterPro" id="IPR029026">
    <property type="entry name" value="tRNA_m1G_MTases_N"/>
</dbReference>
<dbReference type="EMBL" id="JAPRAT010000046">
    <property type="protein sequence ID" value="MCZ0704591.1"/>
    <property type="molecule type" value="Genomic_DNA"/>
</dbReference>
<dbReference type="SUPFAM" id="SSF75217">
    <property type="entry name" value="alpha/beta knot"/>
    <property type="match status" value="1"/>
</dbReference>
<dbReference type="GO" id="GO:0003723">
    <property type="term" value="F:RNA binding"/>
    <property type="evidence" value="ECO:0007669"/>
    <property type="project" value="InterPro"/>
</dbReference>
<evidence type="ECO:0000256" key="3">
    <source>
        <dbReference type="ARBA" id="ARBA00022679"/>
    </source>
</evidence>
<keyword evidence="3" id="KW-0808">Transferase</keyword>
<dbReference type="RefSeq" id="WP_268781366.1">
    <property type="nucleotide sequence ID" value="NZ_JAPRAT010000046.1"/>
</dbReference>
<reference evidence="5" key="1">
    <citation type="submission" date="2022-11" db="EMBL/GenBank/DDBJ databases">
        <title>WGS of Natronobacillus azotifigens 24KS-1, an anaerobic diazotrophic haloalkaliphile from soda-rich habitats.</title>
        <authorList>
            <person name="Sorokin D.Y."/>
            <person name="Merkel A.Y."/>
        </authorList>
    </citation>
    <scope>NUCLEOTIDE SEQUENCE</scope>
    <source>
        <strain evidence="5">24KS-1</strain>
    </source>
</reference>
<comment type="caution">
    <text evidence="5">The sequence shown here is derived from an EMBL/GenBank/DDBJ whole genome shotgun (WGS) entry which is preliminary data.</text>
</comment>
<dbReference type="Pfam" id="PF00588">
    <property type="entry name" value="SpoU_methylase"/>
    <property type="match status" value="1"/>
</dbReference>
<dbReference type="GO" id="GO:0006396">
    <property type="term" value="P:RNA processing"/>
    <property type="evidence" value="ECO:0007669"/>
    <property type="project" value="InterPro"/>
</dbReference>
<evidence type="ECO:0000313" key="6">
    <source>
        <dbReference type="Proteomes" id="UP001084197"/>
    </source>
</evidence>
<dbReference type="CDD" id="cd18095">
    <property type="entry name" value="SpoU-like_rRNA-MTase"/>
    <property type="match status" value="1"/>
</dbReference>
<dbReference type="InterPro" id="IPR001537">
    <property type="entry name" value="SpoU_MeTrfase"/>
</dbReference>
<accession>A0A9J6RG96</accession>
<evidence type="ECO:0000313" key="5">
    <source>
        <dbReference type="EMBL" id="MCZ0704591.1"/>
    </source>
</evidence>
<dbReference type="InterPro" id="IPR053888">
    <property type="entry name" value="MRM3-like_sub_bind"/>
</dbReference>
<dbReference type="InterPro" id="IPR013123">
    <property type="entry name" value="SpoU_subst-bd"/>
</dbReference>
<keyword evidence="6" id="KW-1185">Reference proteome</keyword>
<dbReference type="Pfam" id="PF22435">
    <property type="entry name" value="MRM3-like_sub_bind"/>
    <property type="match status" value="1"/>
</dbReference>
<dbReference type="PANTHER" id="PTHR43191">
    <property type="entry name" value="RRNA METHYLTRANSFERASE 3"/>
    <property type="match status" value="1"/>
</dbReference>
<gene>
    <name evidence="5" type="ORF">OWO01_15375</name>
</gene>
<dbReference type="PANTHER" id="PTHR43191:SF2">
    <property type="entry name" value="RRNA METHYLTRANSFERASE 3, MITOCHONDRIAL"/>
    <property type="match status" value="1"/>
</dbReference>
<sequence length="249" mass="27144">MITSVKNETIKQYAKLHKKKYREQAGSFLVEGLHLVEEAWNSDWQVETIIVQDGFVSHLEIPTEMITMVSENVMQYLSNTKTPQGIIAIVKMQEPVLQKKNRYVLLDAIQDPGNLGTIIRTADAAGFDAVVLGDGTVDVFNDKVIRASQGSIFHLPILQNDLVDYTKTLQAVGVQVWASTLEKAAPIGTVSIPDKIALIVGNEGSGVGVDLLEQADQRVHIPIYGQAESLNVSVATGIMLYQIAGVCGK</sequence>
<dbReference type="SUPFAM" id="SSF55315">
    <property type="entry name" value="L30e-like"/>
    <property type="match status" value="1"/>
</dbReference>
<protein>
    <submittedName>
        <fullName evidence="5">RNA methyltransferase</fullName>
    </submittedName>
</protein>
<evidence type="ECO:0000256" key="2">
    <source>
        <dbReference type="ARBA" id="ARBA00022603"/>
    </source>
</evidence>
<evidence type="ECO:0000256" key="1">
    <source>
        <dbReference type="ARBA" id="ARBA00007228"/>
    </source>
</evidence>
<dbReference type="Gene3D" id="3.40.1280.10">
    <property type="match status" value="1"/>
</dbReference>
<dbReference type="AlphaFoldDB" id="A0A9J6RG96"/>
<dbReference type="InterPro" id="IPR051259">
    <property type="entry name" value="rRNA_Methyltransferase"/>
</dbReference>
<comment type="similarity">
    <text evidence="1">Belongs to the class IV-like SAM-binding methyltransferase superfamily. RNA methyltransferase TrmH family.</text>
</comment>
<organism evidence="5 6">
    <name type="scientific">Natronobacillus azotifigens</name>
    <dbReference type="NCBI Taxonomy" id="472978"/>
    <lineage>
        <taxon>Bacteria</taxon>
        <taxon>Bacillati</taxon>
        <taxon>Bacillota</taxon>
        <taxon>Bacilli</taxon>
        <taxon>Bacillales</taxon>
        <taxon>Bacillaceae</taxon>
        <taxon>Natronobacillus</taxon>
    </lineage>
</organism>
<dbReference type="Gene3D" id="3.30.1330.30">
    <property type="match status" value="1"/>
</dbReference>
<keyword evidence="2 5" id="KW-0489">Methyltransferase</keyword>
<dbReference type="SMART" id="SM00967">
    <property type="entry name" value="SpoU_sub_bind"/>
    <property type="match status" value="1"/>
</dbReference>
<dbReference type="InterPro" id="IPR029064">
    <property type="entry name" value="Ribosomal_eL30-like_sf"/>
</dbReference>
<dbReference type="GO" id="GO:0005737">
    <property type="term" value="C:cytoplasm"/>
    <property type="evidence" value="ECO:0007669"/>
    <property type="project" value="UniProtKB-ARBA"/>
</dbReference>
<dbReference type="Proteomes" id="UP001084197">
    <property type="component" value="Unassembled WGS sequence"/>
</dbReference>
<dbReference type="GO" id="GO:0008173">
    <property type="term" value="F:RNA methyltransferase activity"/>
    <property type="evidence" value="ECO:0007669"/>
    <property type="project" value="InterPro"/>
</dbReference>
<name>A0A9J6RG96_9BACI</name>